<reference evidence="15" key="2">
    <citation type="journal article" date="2021" name="PeerJ">
        <title>Extensive microbial diversity within the chicken gut microbiome revealed by metagenomics and culture.</title>
        <authorList>
            <person name="Gilroy R."/>
            <person name="Ravi A."/>
            <person name="Getino M."/>
            <person name="Pursley I."/>
            <person name="Horton D.L."/>
            <person name="Alikhan N.F."/>
            <person name="Baker D."/>
            <person name="Gharbi K."/>
            <person name="Hall N."/>
            <person name="Watson M."/>
            <person name="Adriaenssens E.M."/>
            <person name="Foster-Nyarko E."/>
            <person name="Jarju S."/>
            <person name="Secka A."/>
            <person name="Antonio M."/>
            <person name="Oren A."/>
            <person name="Chaudhuri R.R."/>
            <person name="La Ragione R."/>
            <person name="Hildebrand F."/>
            <person name="Pallen M.J."/>
        </authorList>
    </citation>
    <scope>NUCLEOTIDE SEQUENCE</scope>
    <source>
        <strain evidence="15">11687</strain>
    </source>
</reference>
<feature type="binding site" evidence="13">
    <location>
        <position position="141"/>
    </location>
    <ligand>
        <name>L-threonine</name>
        <dbReference type="ChEBI" id="CHEBI:57926"/>
    </ligand>
</feature>
<evidence type="ECO:0000256" key="6">
    <source>
        <dbReference type="ARBA" id="ARBA00022679"/>
    </source>
</evidence>
<evidence type="ECO:0000256" key="9">
    <source>
        <dbReference type="ARBA" id="ARBA00022741"/>
    </source>
</evidence>
<dbReference type="PROSITE" id="PS51163">
    <property type="entry name" value="YRDC"/>
    <property type="match status" value="1"/>
</dbReference>
<evidence type="ECO:0000259" key="14">
    <source>
        <dbReference type="PROSITE" id="PS51163"/>
    </source>
</evidence>
<protein>
    <recommendedName>
        <fullName evidence="4">Threonylcarbamoyl-AMP synthase</fullName>
        <ecNumber evidence="3">2.7.7.87</ecNumber>
    </recommendedName>
    <alternativeName>
        <fullName evidence="11">L-threonylcarbamoyladenylate synthase</fullName>
    </alternativeName>
</protein>
<dbReference type="InterPro" id="IPR010923">
    <property type="entry name" value="T(6)A37_SUA5"/>
</dbReference>
<evidence type="ECO:0000313" key="16">
    <source>
        <dbReference type="Proteomes" id="UP000824081"/>
    </source>
</evidence>
<feature type="binding site" evidence="13">
    <location>
        <position position="77"/>
    </location>
    <ligand>
        <name>ATP</name>
        <dbReference type="ChEBI" id="CHEBI:30616"/>
    </ligand>
</feature>
<proteinExistence type="inferred from homology"/>
<dbReference type="GO" id="GO:0008033">
    <property type="term" value="P:tRNA processing"/>
    <property type="evidence" value="ECO:0007669"/>
    <property type="project" value="UniProtKB-KW"/>
</dbReference>
<feature type="binding site" evidence="13">
    <location>
        <position position="22"/>
    </location>
    <ligand>
        <name>ATP</name>
        <dbReference type="ChEBI" id="CHEBI:30616"/>
    </ligand>
</feature>
<evidence type="ECO:0000256" key="8">
    <source>
        <dbReference type="ARBA" id="ARBA00022695"/>
    </source>
</evidence>
<keyword evidence="5" id="KW-0963">Cytoplasm</keyword>
<dbReference type="PANTHER" id="PTHR17490">
    <property type="entry name" value="SUA5"/>
    <property type="match status" value="1"/>
</dbReference>
<comment type="subcellular location">
    <subcellularLocation>
        <location evidence="1">Cytoplasm</location>
    </subcellularLocation>
</comment>
<evidence type="ECO:0000256" key="11">
    <source>
        <dbReference type="ARBA" id="ARBA00029774"/>
    </source>
</evidence>
<feature type="binding site" evidence="13">
    <location>
        <position position="194"/>
    </location>
    <ligand>
        <name>ATP</name>
        <dbReference type="ChEBI" id="CHEBI:30616"/>
    </ligand>
</feature>
<keyword evidence="7" id="KW-0819">tRNA processing</keyword>
<feature type="domain" description="YrdC-like" evidence="14">
    <location>
        <begin position="1"/>
        <end position="159"/>
    </location>
</feature>
<name>A0A9D1MF40_9FIRM</name>
<evidence type="ECO:0000256" key="13">
    <source>
        <dbReference type="PIRSR" id="PIRSR004930-1"/>
    </source>
</evidence>
<keyword evidence="6" id="KW-0808">Transferase</keyword>
<dbReference type="PANTHER" id="PTHR17490:SF16">
    <property type="entry name" value="THREONYLCARBAMOYL-AMP SYNTHASE"/>
    <property type="match status" value="1"/>
</dbReference>
<keyword evidence="10 13" id="KW-0067">ATP-binding</keyword>
<evidence type="ECO:0000256" key="4">
    <source>
        <dbReference type="ARBA" id="ARBA00015492"/>
    </source>
</evidence>
<gene>
    <name evidence="15" type="ORF">IAC57_02330</name>
</gene>
<evidence type="ECO:0000256" key="1">
    <source>
        <dbReference type="ARBA" id="ARBA00004496"/>
    </source>
</evidence>
<dbReference type="EC" id="2.7.7.87" evidence="3"/>
<comment type="catalytic activity">
    <reaction evidence="12">
        <text>L-threonine + hydrogencarbonate + ATP = L-threonylcarbamoyladenylate + diphosphate + H2O</text>
        <dbReference type="Rhea" id="RHEA:36407"/>
        <dbReference type="ChEBI" id="CHEBI:15377"/>
        <dbReference type="ChEBI" id="CHEBI:17544"/>
        <dbReference type="ChEBI" id="CHEBI:30616"/>
        <dbReference type="ChEBI" id="CHEBI:33019"/>
        <dbReference type="ChEBI" id="CHEBI:57926"/>
        <dbReference type="ChEBI" id="CHEBI:73682"/>
        <dbReference type="EC" id="2.7.7.87"/>
    </reaction>
</comment>
<organism evidence="15 16">
    <name type="scientific">Candidatus Scatosoma pullistercoris</name>
    <dbReference type="NCBI Taxonomy" id="2840934"/>
    <lineage>
        <taxon>Bacteria</taxon>
        <taxon>Bacillati</taxon>
        <taxon>Bacillota</taxon>
        <taxon>Clostridia</taxon>
        <taxon>Candidatus Scatosoma</taxon>
    </lineage>
</organism>
<keyword evidence="9 13" id="KW-0547">Nucleotide-binding</keyword>
<evidence type="ECO:0000256" key="7">
    <source>
        <dbReference type="ARBA" id="ARBA00022694"/>
    </source>
</evidence>
<dbReference type="Gene3D" id="3.90.870.10">
    <property type="entry name" value="DHBP synthase"/>
    <property type="match status" value="1"/>
</dbReference>
<evidence type="ECO:0000256" key="2">
    <source>
        <dbReference type="ARBA" id="ARBA00007663"/>
    </source>
</evidence>
<dbReference type="InterPro" id="IPR017945">
    <property type="entry name" value="DHBP_synth_RibB-like_a/b_dom"/>
</dbReference>
<keyword evidence="8" id="KW-0548">Nucleotidyltransferase</keyword>
<evidence type="ECO:0000313" key="15">
    <source>
        <dbReference type="EMBL" id="HIU58917.1"/>
    </source>
</evidence>
<dbReference type="InterPro" id="IPR050156">
    <property type="entry name" value="TC-AMP_synthase_SUA5"/>
</dbReference>
<dbReference type="NCBIfam" id="TIGR00057">
    <property type="entry name" value="L-threonylcarbamoyladenylate synthase"/>
    <property type="match status" value="1"/>
</dbReference>
<evidence type="ECO:0000256" key="5">
    <source>
        <dbReference type="ARBA" id="ARBA00022490"/>
    </source>
</evidence>
<feature type="binding site" evidence="13">
    <location>
        <position position="155"/>
    </location>
    <ligand>
        <name>ATP</name>
        <dbReference type="ChEBI" id="CHEBI:30616"/>
    </ligand>
</feature>
<accession>A0A9D1MF40</accession>
<dbReference type="GO" id="GO:0005737">
    <property type="term" value="C:cytoplasm"/>
    <property type="evidence" value="ECO:0007669"/>
    <property type="project" value="UniProtKB-SubCell"/>
</dbReference>
<evidence type="ECO:0000256" key="10">
    <source>
        <dbReference type="ARBA" id="ARBA00022840"/>
    </source>
</evidence>
<feature type="binding site" evidence="13">
    <location>
        <position position="18"/>
    </location>
    <ligand>
        <name>ATP</name>
        <dbReference type="ChEBI" id="CHEBI:30616"/>
    </ligand>
</feature>
<dbReference type="EMBL" id="DVMZ01000063">
    <property type="protein sequence ID" value="HIU58917.1"/>
    <property type="molecule type" value="Genomic_DNA"/>
</dbReference>
<dbReference type="AlphaFoldDB" id="A0A9D1MF40"/>
<feature type="non-terminal residue" evidence="15">
    <location>
        <position position="1"/>
    </location>
</feature>
<dbReference type="InterPro" id="IPR005145">
    <property type="entry name" value="Sua5_C"/>
</dbReference>
<evidence type="ECO:0000256" key="3">
    <source>
        <dbReference type="ARBA" id="ARBA00012584"/>
    </source>
</evidence>
<dbReference type="SUPFAM" id="SSF55821">
    <property type="entry name" value="YrdC/RibB"/>
    <property type="match status" value="1"/>
</dbReference>
<dbReference type="Gene3D" id="3.40.50.11030">
    <property type="entry name" value="Threonylcarbamoyl-AMP synthase, C-terminal domain"/>
    <property type="match status" value="1"/>
</dbReference>
<dbReference type="GO" id="GO:0000049">
    <property type="term" value="F:tRNA binding"/>
    <property type="evidence" value="ECO:0007669"/>
    <property type="project" value="TreeGrafter"/>
</dbReference>
<dbReference type="GO" id="GO:0006450">
    <property type="term" value="P:regulation of translational fidelity"/>
    <property type="evidence" value="ECO:0007669"/>
    <property type="project" value="TreeGrafter"/>
</dbReference>
<dbReference type="InterPro" id="IPR006070">
    <property type="entry name" value="Sua5-like_dom"/>
</dbReference>
<reference evidence="15" key="1">
    <citation type="submission" date="2020-10" db="EMBL/GenBank/DDBJ databases">
        <authorList>
            <person name="Gilroy R."/>
        </authorList>
    </citation>
    <scope>NUCLEOTIDE SEQUENCE</scope>
    <source>
        <strain evidence="15">11687</strain>
    </source>
</reference>
<dbReference type="GO" id="GO:0061710">
    <property type="term" value="F:L-threonylcarbamoyladenylate synthase"/>
    <property type="evidence" value="ECO:0007669"/>
    <property type="project" value="UniProtKB-EC"/>
</dbReference>
<comment type="similarity">
    <text evidence="2">Belongs to the SUA5 family.</text>
</comment>
<feature type="binding site" evidence="13">
    <location>
        <position position="103"/>
    </location>
    <ligand>
        <name>ATP</name>
        <dbReference type="ChEBI" id="CHEBI:30616"/>
    </ligand>
</feature>
<feature type="binding site" evidence="13">
    <location>
        <position position="27"/>
    </location>
    <ligand>
        <name>L-threonine</name>
        <dbReference type="ChEBI" id="CHEBI:57926"/>
    </ligand>
</feature>
<feature type="binding site" evidence="13">
    <location>
        <position position="81"/>
    </location>
    <ligand>
        <name>L-threonine</name>
        <dbReference type="ChEBI" id="CHEBI:57926"/>
    </ligand>
</feature>
<comment type="caution">
    <text evidence="15">The sequence shown here is derived from an EMBL/GenBank/DDBJ whole genome shotgun (WGS) entry which is preliminary data.</text>
</comment>
<evidence type="ECO:0000256" key="12">
    <source>
        <dbReference type="ARBA" id="ARBA00048366"/>
    </source>
</evidence>
<sequence length="302" mass="32427">ASAFDDEAVRSIFEIKGRPNDNPLIAHIHEDYDLSRIVDYDPPYAAALRKAFLPGPLTLVYPSTGKVSPRVSCGLNTLAVRVPSHPGAQAFLREADIPVVAPSANLSKHVSPTSAEHVLNDFNGKIPLILDGGRSEGGIESTVCDVTGEWPVILRPGLVTREMIAAVAGRCDACSEQLRPGERAKSPGMMYKHYSPRCRTLLFPADGFPAAEAAYRREEAAGSRAVLLCEGKVAEEAEKRGMSALNLGYIGEEMAANLYELLREAEKIADVLIAVEPAARGGVMVGVMNRLKKACASVDIPH</sequence>
<dbReference type="Pfam" id="PF01300">
    <property type="entry name" value="Sua5_yciO_yrdC"/>
    <property type="match status" value="1"/>
</dbReference>
<dbReference type="InterPro" id="IPR038385">
    <property type="entry name" value="Sua5/YwlC_C"/>
</dbReference>
<dbReference type="GO" id="GO:0003725">
    <property type="term" value="F:double-stranded RNA binding"/>
    <property type="evidence" value="ECO:0007669"/>
    <property type="project" value="InterPro"/>
</dbReference>
<feature type="binding site" evidence="13">
    <location>
        <position position="111"/>
    </location>
    <ligand>
        <name>ATP</name>
        <dbReference type="ChEBI" id="CHEBI:30616"/>
    </ligand>
</feature>
<dbReference type="Pfam" id="PF03481">
    <property type="entry name" value="Sua5_C"/>
    <property type="match status" value="1"/>
</dbReference>
<dbReference type="GO" id="GO:0005524">
    <property type="term" value="F:ATP binding"/>
    <property type="evidence" value="ECO:0007669"/>
    <property type="project" value="UniProtKB-KW"/>
</dbReference>
<feature type="binding site" evidence="13">
    <location>
        <position position="101"/>
    </location>
    <ligand>
        <name>L-threonine</name>
        <dbReference type="ChEBI" id="CHEBI:57926"/>
    </ligand>
</feature>
<dbReference type="PIRSF" id="PIRSF004930">
    <property type="entry name" value="Tln_factor_SUA5"/>
    <property type="match status" value="1"/>
</dbReference>
<dbReference type="Proteomes" id="UP000824081">
    <property type="component" value="Unassembled WGS sequence"/>
</dbReference>